<dbReference type="InterPro" id="IPR051693">
    <property type="entry name" value="UPF0046_metallophosphoest"/>
</dbReference>
<dbReference type="PANTHER" id="PTHR12905">
    <property type="entry name" value="METALLOPHOSPHOESTERASE"/>
    <property type="match status" value="1"/>
</dbReference>
<evidence type="ECO:0000313" key="1">
    <source>
        <dbReference type="EMBL" id="ETO19496.1"/>
    </source>
</evidence>
<dbReference type="AlphaFoldDB" id="X6N0B8"/>
<reference evidence="1 2" key="1">
    <citation type="journal article" date="2013" name="Curr. Biol.">
        <title>The Genome of the Foraminiferan Reticulomyxa filosa.</title>
        <authorList>
            <person name="Glockner G."/>
            <person name="Hulsmann N."/>
            <person name="Schleicher M."/>
            <person name="Noegel A.A."/>
            <person name="Eichinger L."/>
            <person name="Gallinger C."/>
            <person name="Pawlowski J."/>
            <person name="Sierra R."/>
            <person name="Euteneuer U."/>
            <person name="Pillet L."/>
            <person name="Moustafa A."/>
            <person name="Platzer M."/>
            <person name="Groth M."/>
            <person name="Szafranski K."/>
            <person name="Schliwa M."/>
        </authorList>
    </citation>
    <scope>NUCLEOTIDE SEQUENCE [LARGE SCALE GENOMIC DNA]</scope>
</reference>
<evidence type="ECO:0008006" key="3">
    <source>
        <dbReference type="Google" id="ProtNLM"/>
    </source>
</evidence>
<dbReference type="EMBL" id="ASPP01013617">
    <property type="protein sequence ID" value="ETO19496.1"/>
    <property type="molecule type" value="Genomic_DNA"/>
</dbReference>
<dbReference type="InterPro" id="IPR029052">
    <property type="entry name" value="Metallo-depent_PP-like"/>
</dbReference>
<dbReference type="Proteomes" id="UP000023152">
    <property type="component" value="Unassembled WGS sequence"/>
</dbReference>
<sequence length="155" mass="17762">MSADTEVKGLDEDEKNENIIQVELKDNKGYKVIPTDLDVANDKDVVSVLCISDTHSLHKEIDIDKYKQTNKKREIVSYDQWVGELKKRQICKESILIAGNHDVTLDEPYYEKTGRKKFHGRSDQDAKACLKAITNSVYLKDQSYETMGTFQFVAL</sequence>
<keyword evidence="2" id="KW-1185">Reference proteome</keyword>
<dbReference type="OrthoDB" id="630188at2759"/>
<comment type="caution">
    <text evidence="1">The sequence shown here is derived from an EMBL/GenBank/DDBJ whole genome shotgun (WGS) entry which is preliminary data.</text>
</comment>
<gene>
    <name evidence="1" type="ORF">RFI_17736</name>
</gene>
<dbReference type="Gene3D" id="3.60.21.10">
    <property type="match status" value="1"/>
</dbReference>
<accession>X6N0B8</accession>
<organism evidence="1 2">
    <name type="scientific">Reticulomyxa filosa</name>
    <dbReference type="NCBI Taxonomy" id="46433"/>
    <lineage>
        <taxon>Eukaryota</taxon>
        <taxon>Sar</taxon>
        <taxon>Rhizaria</taxon>
        <taxon>Retaria</taxon>
        <taxon>Foraminifera</taxon>
        <taxon>Monothalamids</taxon>
        <taxon>Reticulomyxidae</taxon>
        <taxon>Reticulomyxa</taxon>
    </lineage>
</organism>
<proteinExistence type="predicted"/>
<dbReference type="PANTHER" id="PTHR12905:SF0">
    <property type="entry name" value="CALCINEURIN-LIKE PHOSPHOESTERASE DOMAIN-CONTAINING PROTEIN"/>
    <property type="match status" value="1"/>
</dbReference>
<name>X6N0B8_RETFI</name>
<protein>
    <recommendedName>
        <fullName evidence="3">Calcineurin-like phosphoesterase domain-containing protein</fullName>
    </recommendedName>
</protein>
<evidence type="ECO:0000313" key="2">
    <source>
        <dbReference type="Proteomes" id="UP000023152"/>
    </source>
</evidence>